<dbReference type="Pfam" id="PF09070">
    <property type="entry name" value="PFU"/>
    <property type="match status" value="1"/>
</dbReference>
<dbReference type="InterPro" id="IPR020472">
    <property type="entry name" value="WD40_PAC1"/>
</dbReference>
<dbReference type="InterPro" id="IPR001680">
    <property type="entry name" value="WD40_rpt"/>
</dbReference>
<dbReference type="HOGENOM" id="CLU_011791_2_0_1"/>
<evidence type="ECO:0000313" key="8">
    <source>
        <dbReference type="EMBL" id="CCK71072.1"/>
    </source>
</evidence>
<feature type="repeat" description="WD" evidence="5">
    <location>
        <begin position="141"/>
        <end position="176"/>
    </location>
</feature>
<dbReference type="InterPro" id="IPR015155">
    <property type="entry name" value="PFU"/>
</dbReference>
<dbReference type="SMART" id="SM00320">
    <property type="entry name" value="WD40"/>
    <property type="match status" value="6"/>
</dbReference>
<sequence>MVGMYELSANLQGHLQDVKDLVAIDDKRIASVSRDGTLRVWSKRMDSNTALTWQDSILFTAETFLNSVSFDPATQVVYFGGKDCFVNGVSLFATAAADPEYTLIAHKGNVCSMSEYKGTLISGSWDKTAKVWMEGTCKWDLKGHAASVWDAKSIPGNETSNRFITVSADMTIKIWENDKCVSTFDNIHQDVIRHVAILDDAGKLFATCSNDGFIKILDDKGKVKKTLEGHESFVYSVQLNRKTGELVSCGEDRSVRIWDWETGRVKQVIRLPAISIWCVDCLPNGDIVAGGSDNLIRIFTRDQERLAPTEEIEELKREVEETALNSKSMGIDESHVLPYETLNTAGNKEGQVVAVRTPGGVIEAHQFSNGSWTKIGDVVGSSSSGSNAKTEYEGKKYDFVFDVDIEDGKPPLKLPVNVSGNPYDIADKFIMRYELPSSYRDQIVNFIVTNTGGMALDSEPTTAQPKPSQTVPSNAKAMSMFPIREYLSLASFKPDALLQGIVKFNSDEKTFSDDELALIGSSLHDLDSGWKILYNFATVMREKWGNKTAAYDLIRLIVKYLPAASNISAFIDEGLNNPNIVLTMLTVRILVNCFGNEKWGKQLMASRNVYDSVFETIGTIFPDATLRQSQTLGTAVATLLSNYSVLALDNSELDIVPILSEALNNKYGPLEEYQESEETAYRLVVAFGNLASIEPALRQVAGSLKWLSQVKRRYAHINRFQPIFQDLE</sequence>
<dbReference type="PANTHER" id="PTHR19849">
    <property type="entry name" value="PHOSPHOLIPASE A-2-ACTIVATING PROTEIN"/>
    <property type="match status" value="1"/>
</dbReference>
<dbReference type="GeneID" id="34526796"/>
<dbReference type="Gene3D" id="1.25.10.10">
    <property type="entry name" value="Leucine-rich Repeat Variant"/>
    <property type="match status" value="1"/>
</dbReference>
<reference evidence="9" key="2">
    <citation type="submission" date="2012-08" db="EMBL/GenBank/DDBJ databases">
        <title>Genome sequence of Kazachstania naganishii.</title>
        <authorList>
            <person name="Gordon J.L."/>
            <person name="Armisen D."/>
            <person name="Proux-Wera E."/>
            <person name="OhEigeartaigh S.S."/>
            <person name="Byrne K.P."/>
            <person name="Wolfe K.H."/>
        </authorList>
    </citation>
    <scope>NUCLEOTIDE SEQUENCE [LARGE SCALE GENOMIC DNA]</scope>
    <source>
        <strain evidence="9">ATCC MYA-139 / BCRC 22969 / CBS 8797 / CCRC 22969 / KCTC 17520 / NBRC 10181 / NCYC 3082</strain>
    </source>
</reference>
<feature type="domain" description="PUL" evidence="7">
    <location>
        <begin position="479"/>
        <end position="728"/>
    </location>
</feature>
<dbReference type="Proteomes" id="UP000006310">
    <property type="component" value="Chromosome 7"/>
</dbReference>
<dbReference type="PROSITE" id="PS51396">
    <property type="entry name" value="PUL"/>
    <property type="match status" value="1"/>
</dbReference>
<reference evidence="8 9" key="1">
    <citation type="journal article" date="2011" name="Proc. Natl. Acad. Sci. U.S.A.">
        <title>Evolutionary erosion of yeast sex chromosomes by mating-type switching accidents.</title>
        <authorList>
            <person name="Gordon J.L."/>
            <person name="Armisen D."/>
            <person name="Proux-Wera E."/>
            <person name="Oheigeartaigh S.S."/>
            <person name="Byrne K.P."/>
            <person name="Wolfe K.H."/>
        </authorList>
    </citation>
    <scope>NUCLEOTIDE SEQUENCE [LARGE SCALE GENOMIC DNA]</scope>
    <source>
        <strain evidence="9">ATCC MYA-139 / BCRC 22969 / CBS 8797 / CCRC 22969 / KCTC 17520 / NBRC 10181 / NCYC 3082</strain>
    </source>
</reference>
<dbReference type="GO" id="GO:0010992">
    <property type="term" value="P:ubiquitin recycling"/>
    <property type="evidence" value="ECO:0007669"/>
    <property type="project" value="EnsemblFungi"/>
</dbReference>
<dbReference type="PROSITE" id="PS50294">
    <property type="entry name" value="WD_REPEATS_REGION"/>
    <property type="match status" value="1"/>
</dbReference>
<dbReference type="GO" id="GO:0044877">
    <property type="term" value="F:protein-containing complex binding"/>
    <property type="evidence" value="ECO:0007669"/>
    <property type="project" value="EnsemblFungi"/>
</dbReference>
<dbReference type="AlphaFoldDB" id="J7S0N4"/>
<evidence type="ECO:0000256" key="4">
    <source>
        <dbReference type="ARBA" id="ARBA00022737"/>
    </source>
</evidence>
<comment type="subcellular location">
    <subcellularLocation>
        <location evidence="1">Cytoplasm</location>
    </subcellularLocation>
</comment>
<dbReference type="GO" id="GO:0072671">
    <property type="term" value="P:mitochondria-associated ubiquitin-dependent protein catabolic process"/>
    <property type="evidence" value="ECO:0007669"/>
    <property type="project" value="EnsemblFungi"/>
</dbReference>
<dbReference type="PRINTS" id="PR00320">
    <property type="entry name" value="GPROTEINBRPT"/>
</dbReference>
<organism evidence="8 9">
    <name type="scientific">Huiozyma naganishii (strain ATCC MYA-139 / BCRC 22969 / CBS 8797 / KCTC 17520 / NBRC 10181 / NCYC 3082 / Yp74L-3)</name>
    <name type="common">Yeast</name>
    <name type="synonym">Kazachstania naganishii</name>
    <dbReference type="NCBI Taxonomy" id="1071383"/>
    <lineage>
        <taxon>Eukaryota</taxon>
        <taxon>Fungi</taxon>
        <taxon>Dikarya</taxon>
        <taxon>Ascomycota</taxon>
        <taxon>Saccharomycotina</taxon>
        <taxon>Saccharomycetes</taxon>
        <taxon>Saccharomycetales</taxon>
        <taxon>Saccharomycetaceae</taxon>
        <taxon>Huiozyma</taxon>
    </lineage>
</organism>
<dbReference type="Gene3D" id="3.10.20.870">
    <property type="entry name" value="PFU (PLAA family ubiquitin binding), C-terminal domain"/>
    <property type="match status" value="1"/>
</dbReference>
<dbReference type="STRING" id="1071383.J7S0N4"/>
<dbReference type="GO" id="GO:0006303">
    <property type="term" value="P:double-strand break repair via nonhomologous end joining"/>
    <property type="evidence" value="ECO:0007669"/>
    <property type="project" value="EnsemblFungi"/>
</dbReference>
<name>J7S0N4_HUIN7</name>
<feature type="repeat" description="WD" evidence="5">
    <location>
        <begin position="227"/>
        <end position="268"/>
    </location>
</feature>
<dbReference type="Pfam" id="PF08324">
    <property type="entry name" value="PUL"/>
    <property type="match status" value="1"/>
</dbReference>
<dbReference type="GO" id="GO:0034517">
    <property type="term" value="P:ribophagy"/>
    <property type="evidence" value="ECO:0007669"/>
    <property type="project" value="EnsemblFungi"/>
</dbReference>
<dbReference type="CDD" id="cd00200">
    <property type="entry name" value="WD40"/>
    <property type="match status" value="1"/>
</dbReference>
<evidence type="ECO:0000259" key="6">
    <source>
        <dbReference type="PROSITE" id="PS51394"/>
    </source>
</evidence>
<dbReference type="InterPro" id="IPR015943">
    <property type="entry name" value="WD40/YVTN_repeat-like_dom_sf"/>
</dbReference>
<evidence type="ECO:0000256" key="3">
    <source>
        <dbReference type="ARBA" id="ARBA00022574"/>
    </source>
</evidence>
<dbReference type="PROSITE" id="PS51394">
    <property type="entry name" value="PFU"/>
    <property type="match status" value="1"/>
</dbReference>
<protein>
    <recommendedName>
        <fullName evidence="10">PFU domain-containing protein</fullName>
    </recommendedName>
</protein>
<evidence type="ECO:0000259" key="7">
    <source>
        <dbReference type="PROSITE" id="PS51396"/>
    </source>
</evidence>
<dbReference type="InterPro" id="IPR013535">
    <property type="entry name" value="PUL_dom"/>
</dbReference>
<dbReference type="GO" id="GO:0036435">
    <property type="term" value="F:K48-linked polyubiquitin modification-dependent protein binding"/>
    <property type="evidence" value="ECO:0007669"/>
    <property type="project" value="EnsemblFungi"/>
</dbReference>
<dbReference type="GO" id="GO:0070314">
    <property type="term" value="P:G1 to G0 transition"/>
    <property type="evidence" value="ECO:0007669"/>
    <property type="project" value="EnsemblFungi"/>
</dbReference>
<dbReference type="PANTHER" id="PTHR19849:SF0">
    <property type="entry name" value="PHOSPHOLIPASE A-2-ACTIVATING PROTEIN"/>
    <property type="match status" value="1"/>
</dbReference>
<dbReference type="SUPFAM" id="SSF50978">
    <property type="entry name" value="WD40 repeat-like"/>
    <property type="match status" value="1"/>
</dbReference>
<evidence type="ECO:0000256" key="5">
    <source>
        <dbReference type="PROSITE-ProRule" id="PRU00221"/>
    </source>
</evidence>
<gene>
    <name evidence="8" type="primary">KNAG0G00130</name>
    <name evidence="8" type="ordered locus">KNAG_0G00130</name>
</gene>
<dbReference type="GO" id="GO:0005634">
    <property type="term" value="C:nucleus"/>
    <property type="evidence" value="ECO:0007669"/>
    <property type="project" value="EnsemblFungi"/>
</dbReference>
<dbReference type="OrthoDB" id="10265988at2759"/>
<keyword evidence="2" id="KW-0963">Cytoplasm</keyword>
<evidence type="ECO:0000256" key="1">
    <source>
        <dbReference type="ARBA" id="ARBA00004496"/>
    </source>
</evidence>
<dbReference type="EMBL" id="HE978320">
    <property type="protein sequence ID" value="CCK71072.1"/>
    <property type="molecule type" value="Genomic_DNA"/>
</dbReference>
<accession>J7S0N4</accession>
<dbReference type="Gene3D" id="2.130.10.10">
    <property type="entry name" value="YVTN repeat-like/Quinoprotein amine dehydrogenase"/>
    <property type="match status" value="1"/>
</dbReference>
<evidence type="ECO:0000256" key="2">
    <source>
        <dbReference type="ARBA" id="ARBA00022490"/>
    </source>
</evidence>
<dbReference type="Pfam" id="PF00400">
    <property type="entry name" value="WD40"/>
    <property type="match status" value="6"/>
</dbReference>
<dbReference type="GO" id="GO:0043130">
    <property type="term" value="F:ubiquitin binding"/>
    <property type="evidence" value="ECO:0007669"/>
    <property type="project" value="EnsemblFungi"/>
</dbReference>
<proteinExistence type="predicted"/>
<evidence type="ECO:0000313" key="9">
    <source>
        <dbReference type="Proteomes" id="UP000006310"/>
    </source>
</evidence>
<dbReference type="InterPro" id="IPR011989">
    <property type="entry name" value="ARM-like"/>
</dbReference>
<keyword evidence="4" id="KW-0677">Repeat</keyword>
<dbReference type="KEGG" id="kng:KNAG_0G00130"/>
<dbReference type="RefSeq" id="XP_022465318.1">
    <property type="nucleotide sequence ID" value="XM_022608865.1"/>
</dbReference>
<dbReference type="PROSITE" id="PS50082">
    <property type="entry name" value="WD_REPEATS_2"/>
    <property type="match status" value="3"/>
</dbReference>
<feature type="domain" description="PFU" evidence="6">
    <location>
        <begin position="364"/>
        <end position="461"/>
    </location>
</feature>
<keyword evidence="3 5" id="KW-0853">WD repeat</keyword>
<keyword evidence="9" id="KW-1185">Reference proteome</keyword>
<dbReference type="eggNOG" id="KOG0301">
    <property type="taxonomic scope" value="Eukaryota"/>
</dbReference>
<dbReference type="InterPro" id="IPR036322">
    <property type="entry name" value="WD40_repeat_dom_sf"/>
</dbReference>
<dbReference type="GO" id="GO:0032473">
    <property type="term" value="C:cytoplasmic side of mitochondrial outer membrane"/>
    <property type="evidence" value="ECO:0007669"/>
    <property type="project" value="EnsemblFungi"/>
</dbReference>
<dbReference type="OMA" id="STIMVKN"/>
<evidence type="ECO:0008006" key="10">
    <source>
        <dbReference type="Google" id="ProtNLM"/>
    </source>
</evidence>
<feature type="repeat" description="WD" evidence="5">
    <location>
        <begin position="11"/>
        <end position="42"/>
    </location>
</feature>
<dbReference type="GO" id="GO:0140036">
    <property type="term" value="F:ubiquitin-modified protein reader activity"/>
    <property type="evidence" value="ECO:0007669"/>
    <property type="project" value="EnsemblFungi"/>
</dbReference>
<dbReference type="InterPro" id="IPR038122">
    <property type="entry name" value="PFU_sf"/>
</dbReference>